<dbReference type="Gene3D" id="3.40.50.2000">
    <property type="entry name" value="Glycogen Phosphorylase B"/>
    <property type="match status" value="2"/>
</dbReference>
<dbReference type="HOGENOM" id="CLU_009583_0_0_10"/>
<keyword evidence="3" id="KW-0808">Transferase</keyword>
<dbReference type="eggNOG" id="COG0438">
    <property type="taxonomic scope" value="Bacteria"/>
</dbReference>
<reference evidence="3 4" key="1">
    <citation type="journal article" date="2003" name="Science">
        <title>A genomic view of the human-Bacteroides thetaiotaomicron symbiosis.</title>
        <authorList>
            <person name="Xu J."/>
            <person name="Bjursell M.K."/>
            <person name="Himrod J."/>
            <person name="Deng S."/>
            <person name="Carmichael L.K."/>
            <person name="Chiang H.C."/>
            <person name="Hooper L.V."/>
            <person name="Gordon J.I."/>
        </authorList>
    </citation>
    <scope>NUCLEOTIDE SEQUENCE [LARGE SCALE GENOMIC DNA]</scope>
    <source>
        <strain evidence="4">ATCC 29148 / DSM 2079 / JCM 5827 / CCUG 10774 / NCTC 10582 / VPI-5482 / E50</strain>
    </source>
</reference>
<sequence length="374" mass="42769">MRIVYCISGTCNSGGMERVLSNKANYLAAHGYEVTIVTTDQRGRRPFFALDGRIECVDLDVNYETNNGKSFFNKLVHYPFKQLKHKRRLTKVLNLIKPDITVSMFCNDVAFLPSIQDGSKKVLEVHFSRFKRLQYDRKGLWRLADKWRNRNEQRQVACFDKFVVLTHEDKDYWEGHANIEVIPNAQTFACDVPAALESKTVVAVGRYTYQKGFDMLLRAWRRVCDSIDDWQLHIVGEGEMKESLQQQILDLSLEDRVELCPATSDIQSVYREASVLVLSSRYEGFGMVLLEAQTAGVPTVSFDCKCGPSDIVADGVTGYLVPANDIPALAEKLLVLMRDETLRKQMGRNAFADASRFSEKAVMQRWTDLFENFR</sequence>
<organism evidence="3 4">
    <name type="scientific">Bacteroides thetaiotaomicron (strain ATCC 29148 / DSM 2079 / JCM 5827 / CCUG 10774 / NCTC 10582 / VPI-5482 / E50)</name>
    <dbReference type="NCBI Taxonomy" id="226186"/>
    <lineage>
        <taxon>Bacteria</taxon>
        <taxon>Pseudomonadati</taxon>
        <taxon>Bacteroidota</taxon>
        <taxon>Bacteroidia</taxon>
        <taxon>Bacteroidales</taxon>
        <taxon>Bacteroidaceae</taxon>
        <taxon>Bacteroides</taxon>
    </lineage>
</organism>
<dbReference type="InParanoid" id="Q8ABQ7"/>
<evidence type="ECO:0000259" key="2">
    <source>
        <dbReference type="Pfam" id="PF13439"/>
    </source>
</evidence>
<protein>
    <submittedName>
        <fullName evidence="3">Glycoside transferase family 4</fullName>
    </submittedName>
</protein>
<dbReference type="EMBL" id="AE015928">
    <property type="protein sequence ID" value="AAO75160.1"/>
    <property type="molecule type" value="Genomic_DNA"/>
</dbReference>
<gene>
    <name evidence="3" type="ordered locus">BT_0053</name>
</gene>
<feature type="domain" description="Glycosyltransferase subfamily 4-like N-terminal" evidence="2">
    <location>
        <begin position="14"/>
        <end position="184"/>
    </location>
</feature>
<dbReference type="PANTHER" id="PTHR12526">
    <property type="entry name" value="GLYCOSYLTRANSFERASE"/>
    <property type="match status" value="1"/>
</dbReference>
<dbReference type="Pfam" id="PF13439">
    <property type="entry name" value="Glyco_transf_4"/>
    <property type="match status" value="1"/>
</dbReference>
<name>Q8ABQ7_BACTN</name>
<dbReference type="RefSeq" id="WP_009039954.1">
    <property type="nucleotide sequence ID" value="NC_004663.1"/>
</dbReference>
<reference evidence="3 4" key="2">
    <citation type="journal article" date="2009" name="Proc. Natl. Acad. Sci. U.S.A.">
        <title>Characterizing a model human gut microbiota composed of members of its two dominant bacterial phyla.</title>
        <authorList>
            <person name="Mahowald M.A."/>
            <person name="Rey F.E."/>
            <person name="Seedorf H."/>
            <person name="Turnbaugh P.J."/>
            <person name="Fulton R.S."/>
            <person name="Wollam A."/>
            <person name="Shah N."/>
            <person name="Wang C."/>
            <person name="Magrini V."/>
            <person name="Wilson R.K."/>
            <person name="Cantarel B.L."/>
            <person name="Coutinho P.M."/>
            <person name="Henrissat B."/>
            <person name="Crock L.W."/>
            <person name="Russell A."/>
            <person name="Verberkmoes N.C."/>
            <person name="Hettich R.L."/>
            <person name="Gordon J.I."/>
        </authorList>
    </citation>
    <scope>NUCLEOTIDE SEQUENCE [LARGE SCALE GENOMIC DNA]</scope>
    <source>
        <strain evidence="4">ATCC 29148 / DSM 2079 / JCM 5827 / CCUG 10774 / NCTC 10582 / VPI-5482 / E50</strain>
    </source>
</reference>
<dbReference type="FunCoup" id="Q8ABQ7">
    <property type="interactions" value="37"/>
</dbReference>
<dbReference type="PANTHER" id="PTHR12526:SF630">
    <property type="entry name" value="GLYCOSYLTRANSFERASE"/>
    <property type="match status" value="1"/>
</dbReference>
<dbReference type="DNASU" id="1074932"/>
<dbReference type="Pfam" id="PF00534">
    <property type="entry name" value="Glycos_transf_1"/>
    <property type="match status" value="1"/>
</dbReference>
<dbReference type="SUPFAM" id="SSF53756">
    <property type="entry name" value="UDP-Glycosyltransferase/glycogen phosphorylase"/>
    <property type="match status" value="1"/>
</dbReference>
<dbReference type="SMR" id="Q8ABQ7"/>
<evidence type="ECO:0000259" key="1">
    <source>
        <dbReference type="Pfam" id="PF00534"/>
    </source>
</evidence>
<keyword evidence="4" id="KW-1185">Reference proteome</keyword>
<dbReference type="PaxDb" id="226186-BT_0053"/>
<dbReference type="CDD" id="cd03820">
    <property type="entry name" value="GT4_AmsD-like"/>
    <property type="match status" value="1"/>
</dbReference>
<dbReference type="KEGG" id="bth:BT_0053"/>
<dbReference type="OrthoDB" id="9811239at2"/>
<accession>Q8ABQ7</accession>
<dbReference type="GeneID" id="60926016"/>
<dbReference type="PATRIC" id="fig|226186.12.peg.51"/>
<feature type="domain" description="Glycosyl transferase family 1" evidence="1">
    <location>
        <begin position="196"/>
        <end position="350"/>
    </location>
</feature>
<dbReference type="Proteomes" id="UP000001414">
    <property type="component" value="Chromosome"/>
</dbReference>
<dbReference type="EnsemblBacteria" id="AAO75160">
    <property type="protein sequence ID" value="AAO75160"/>
    <property type="gene ID" value="BT_0053"/>
</dbReference>
<dbReference type="GO" id="GO:0016757">
    <property type="term" value="F:glycosyltransferase activity"/>
    <property type="evidence" value="ECO:0007669"/>
    <property type="project" value="InterPro"/>
</dbReference>
<dbReference type="AlphaFoldDB" id="Q8ABQ7"/>
<evidence type="ECO:0000313" key="4">
    <source>
        <dbReference type="Proteomes" id="UP000001414"/>
    </source>
</evidence>
<dbReference type="STRING" id="226186.BT_0053"/>
<dbReference type="InterPro" id="IPR001296">
    <property type="entry name" value="Glyco_trans_1"/>
</dbReference>
<dbReference type="InterPro" id="IPR028098">
    <property type="entry name" value="Glyco_trans_4-like_N"/>
</dbReference>
<dbReference type="CAZy" id="GT4">
    <property type="family name" value="Glycosyltransferase Family 4"/>
</dbReference>
<evidence type="ECO:0000313" key="3">
    <source>
        <dbReference type="EMBL" id="AAO75160.1"/>
    </source>
</evidence>
<proteinExistence type="predicted"/>